<organism evidence="1 2">
    <name type="scientific">Nocardia transvalensis</name>
    <dbReference type="NCBI Taxonomy" id="37333"/>
    <lineage>
        <taxon>Bacteria</taxon>
        <taxon>Bacillati</taxon>
        <taxon>Actinomycetota</taxon>
        <taxon>Actinomycetes</taxon>
        <taxon>Mycobacteriales</taxon>
        <taxon>Nocardiaceae</taxon>
        <taxon>Nocardia</taxon>
    </lineage>
</organism>
<reference evidence="1 2" key="1">
    <citation type="submission" date="2020-08" db="EMBL/GenBank/DDBJ databases">
        <title>Sequencing the genomes of 1000 actinobacteria strains.</title>
        <authorList>
            <person name="Klenk H.-P."/>
        </authorList>
    </citation>
    <scope>NUCLEOTIDE SEQUENCE [LARGE SCALE GENOMIC DNA]</scope>
    <source>
        <strain evidence="1 2">DSM 43582</strain>
    </source>
</reference>
<comment type="caution">
    <text evidence="1">The sequence shown here is derived from an EMBL/GenBank/DDBJ whole genome shotgun (WGS) entry which is preliminary data.</text>
</comment>
<sequence>MTDGAFATLEAEIDEVGEDSAKGTVRLFGIAIPVLLAAESDSRVSAVDDRSALIARYADAPRYYGVVGRIVSGAWAGKYIRVDRTVDLAETPEERADAMGVVIRTADDAAMTTGCVDKWVEDWAGVEESLRLHDHVVDWNGATPSDLDAT</sequence>
<evidence type="ECO:0000313" key="1">
    <source>
        <dbReference type="EMBL" id="MBB5911413.1"/>
    </source>
</evidence>
<gene>
    <name evidence="1" type="ORF">BJY24_000280</name>
</gene>
<dbReference type="AlphaFoldDB" id="A0A7W9P906"/>
<keyword evidence="2" id="KW-1185">Reference proteome</keyword>
<dbReference type="RefSeq" id="WP_040749417.1">
    <property type="nucleotide sequence ID" value="NZ_JACHIT010000001.1"/>
</dbReference>
<evidence type="ECO:0000313" key="2">
    <source>
        <dbReference type="Proteomes" id="UP000540412"/>
    </source>
</evidence>
<name>A0A7W9P906_9NOCA</name>
<protein>
    <submittedName>
        <fullName evidence="1">Uncharacterized protein</fullName>
    </submittedName>
</protein>
<dbReference type="EMBL" id="JACHIT010000001">
    <property type="protein sequence ID" value="MBB5911413.1"/>
    <property type="molecule type" value="Genomic_DNA"/>
</dbReference>
<proteinExistence type="predicted"/>
<accession>A0A7W9P906</accession>
<dbReference type="Proteomes" id="UP000540412">
    <property type="component" value="Unassembled WGS sequence"/>
</dbReference>